<dbReference type="STRING" id="660517.SAMN04487946_103220"/>
<keyword evidence="11" id="KW-1185">Reference proteome</keyword>
<keyword evidence="8" id="KW-0472">Membrane</keyword>
<dbReference type="PANTHER" id="PTHR44936:SF10">
    <property type="entry name" value="SENSOR PROTEIN RSTB"/>
    <property type="match status" value="1"/>
</dbReference>
<evidence type="ECO:0000256" key="3">
    <source>
        <dbReference type="ARBA" id="ARBA00022679"/>
    </source>
</evidence>
<evidence type="ECO:0000256" key="2">
    <source>
        <dbReference type="ARBA" id="ARBA00012438"/>
    </source>
</evidence>
<dbReference type="GO" id="GO:0005886">
    <property type="term" value="C:plasma membrane"/>
    <property type="evidence" value="ECO:0007669"/>
    <property type="project" value="UniProtKB-SubCell"/>
</dbReference>
<keyword evidence="3" id="KW-0808">Transferase</keyword>
<evidence type="ECO:0000256" key="8">
    <source>
        <dbReference type="SAM" id="Phobius"/>
    </source>
</evidence>
<dbReference type="CDD" id="cd00082">
    <property type="entry name" value="HisKA"/>
    <property type="match status" value="1"/>
</dbReference>
<dbReference type="Gene3D" id="3.30.565.10">
    <property type="entry name" value="Histidine kinase-like ATPase, C-terminal domain"/>
    <property type="match status" value="1"/>
</dbReference>
<dbReference type="EMBL" id="FNPB01000003">
    <property type="protein sequence ID" value="SDX87167.1"/>
    <property type="molecule type" value="Genomic_DNA"/>
</dbReference>
<proteinExistence type="predicted"/>
<dbReference type="OrthoDB" id="342253at2157"/>
<evidence type="ECO:0000256" key="6">
    <source>
        <dbReference type="ARBA" id="ARBA00022840"/>
    </source>
</evidence>
<gene>
    <name evidence="10" type="ORF">SAMN04487946_103220</name>
</gene>
<evidence type="ECO:0000313" key="11">
    <source>
        <dbReference type="Proteomes" id="UP000199170"/>
    </source>
</evidence>
<keyword evidence="5 10" id="KW-0418">Kinase</keyword>
<feature type="domain" description="Histidine kinase" evidence="9">
    <location>
        <begin position="152"/>
        <end position="360"/>
    </location>
</feature>
<evidence type="ECO:0000259" key="9">
    <source>
        <dbReference type="PROSITE" id="PS50109"/>
    </source>
</evidence>
<evidence type="ECO:0000256" key="5">
    <source>
        <dbReference type="ARBA" id="ARBA00022777"/>
    </source>
</evidence>
<name>A0A1H3F8J3_9EURY</name>
<dbReference type="InterPro" id="IPR003661">
    <property type="entry name" value="HisK_dim/P_dom"/>
</dbReference>
<organism evidence="10 11">
    <name type="scientific">Halobellus clavatus</name>
    <dbReference type="NCBI Taxonomy" id="660517"/>
    <lineage>
        <taxon>Archaea</taxon>
        <taxon>Methanobacteriati</taxon>
        <taxon>Methanobacteriota</taxon>
        <taxon>Stenosarchaea group</taxon>
        <taxon>Halobacteria</taxon>
        <taxon>Halobacteriales</taxon>
        <taxon>Haloferacaceae</taxon>
        <taxon>Halobellus</taxon>
    </lineage>
</organism>
<sequence length="379" mass="41637">MPRSEATRARVGILLIGAIGAGLVSIHVNHALGDRESLQTFLSGIFIPMLFALGVFTGGIWLWRLRLDGEYVLRVAGWCALGAVALAGVATLTTVYQHGEGVTMSHQFYVFSNAASTGAVIGFITGVYDIRQRIAQQKLTQLSHQLTVLNRVLRHDIRNNANIIRGHAELIEEDSVDTAEQINTIRQRSTELVEMGKQARQVEQLLQADDLRIDPVEIVSLIESSCEQLAREYPDSIIDTALPDELVVYGHPLIESALRNVLENAIEHNETETPRVSVESVAPSQGRTDLVEIRIADNGPGIPDREREVLERGYETPLEHTSGLGLWLVNWIVIESGGQVGFEENDPTGSIICLRFERPQTGSPPNPPLESPVADGRPL</sequence>
<dbReference type="InterPro" id="IPR050980">
    <property type="entry name" value="2C_sensor_his_kinase"/>
</dbReference>
<feature type="transmembrane region" description="Helical" evidence="8">
    <location>
        <begin position="38"/>
        <end position="63"/>
    </location>
</feature>
<dbReference type="InterPro" id="IPR005467">
    <property type="entry name" value="His_kinase_dom"/>
</dbReference>
<dbReference type="PANTHER" id="PTHR44936">
    <property type="entry name" value="SENSOR PROTEIN CREC"/>
    <property type="match status" value="1"/>
</dbReference>
<dbReference type="RefSeq" id="WP_089766480.1">
    <property type="nucleotide sequence ID" value="NZ_FNPB01000003.1"/>
</dbReference>
<dbReference type="EC" id="2.7.13.3" evidence="2"/>
<dbReference type="Proteomes" id="UP000199170">
    <property type="component" value="Unassembled WGS sequence"/>
</dbReference>
<reference evidence="11" key="1">
    <citation type="submission" date="2016-10" db="EMBL/GenBank/DDBJ databases">
        <authorList>
            <person name="Varghese N."/>
            <person name="Submissions S."/>
        </authorList>
    </citation>
    <scope>NUCLEOTIDE SEQUENCE [LARGE SCALE GENOMIC DNA]</scope>
    <source>
        <strain evidence="11">CGMCC 1.10118</strain>
    </source>
</reference>
<dbReference type="Pfam" id="PF16926">
    <property type="entry name" value="HisKA_4TM"/>
    <property type="match status" value="1"/>
</dbReference>
<evidence type="ECO:0000256" key="7">
    <source>
        <dbReference type="SAM" id="MobiDB-lite"/>
    </source>
</evidence>
<keyword evidence="8" id="KW-0812">Transmembrane</keyword>
<dbReference type="Pfam" id="PF02518">
    <property type="entry name" value="HATPase_c"/>
    <property type="match status" value="1"/>
</dbReference>
<feature type="region of interest" description="Disordered" evidence="7">
    <location>
        <begin position="357"/>
        <end position="379"/>
    </location>
</feature>
<dbReference type="PROSITE" id="PS50109">
    <property type="entry name" value="HIS_KIN"/>
    <property type="match status" value="1"/>
</dbReference>
<protein>
    <recommendedName>
        <fullName evidence="2">histidine kinase</fullName>
        <ecNumber evidence="2">2.7.13.3</ecNumber>
    </recommendedName>
</protein>
<feature type="transmembrane region" description="Helical" evidence="8">
    <location>
        <begin position="75"/>
        <end position="96"/>
    </location>
</feature>
<keyword evidence="6" id="KW-0067">ATP-binding</keyword>
<accession>A0A1H3F8J3</accession>
<feature type="transmembrane region" description="Helical" evidence="8">
    <location>
        <begin position="12"/>
        <end position="32"/>
    </location>
</feature>
<dbReference type="GO" id="GO:0005524">
    <property type="term" value="F:ATP binding"/>
    <property type="evidence" value="ECO:0007669"/>
    <property type="project" value="UniProtKB-KW"/>
</dbReference>
<evidence type="ECO:0000313" key="10">
    <source>
        <dbReference type="EMBL" id="SDX87167.1"/>
    </source>
</evidence>
<dbReference type="InterPro" id="IPR031623">
    <property type="entry name" value="HisKA_4TM"/>
</dbReference>
<keyword evidence="4" id="KW-0547">Nucleotide-binding</keyword>
<dbReference type="SUPFAM" id="SSF55874">
    <property type="entry name" value="ATPase domain of HSP90 chaperone/DNA topoisomerase II/histidine kinase"/>
    <property type="match status" value="1"/>
</dbReference>
<dbReference type="AlphaFoldDB" id="A0A1H3F8J3"/>
<feature type="transmembrane region" description="Helical" evidence="8">
    <location>
        <begin position="108"/>
        <end position="128"/>
    </location>
</feature>
<evidence type="ECO:0000256" key="4">
    <source>
        <dbReference type="ARBA" id="ARBA00022741"/>
    </source>
</evidence>
<dbReference type="InterPro" id="IPR036890">
    <property type="entry name" value="HATPase_C_sf"/>
</dbReference>
<comment type="catalytic activity">
    <reaction evidence="1">
        <text>ATP + protein L-histidine = ADP + protein N-phospho-L-histidine.</text>
        <dbReference type="EC" id="2.7.13.3"/>
    </reaction>
</comment>
<dbReference type="InterPro" id="IPR003594">
    <property type="entry name" value="HATPase_dom"/>
</dbReference>
<evidence type="ECO:0000256" key="1">
    <source>
        <dbReference type="ARBA" id="ARBA00000085"/>
    </source>
</evidence>
<dbReference type="GO" id="GO:0000155">
    <property type="term" value="F:phosphorelay sensor kinase activity"/>
    <property type="evidence" value="ECO:0007669"/>
    <property type="project" value="InterPro"/>
</dbReference>
<dbReference type="SMART" id="SM00387">
    <property type="entry name" value="HATPase_c"/>
    <property type="match status" value="1"/>
</dbReference>
<keyword evidence="8" id="KW-1133">Transmembrane helix</keyword>